<dbReference type="AlphaFoldDB" id="A0A803ND88"/>
<dbReference type="Gramene" id="AUR62044079-RA">
    <property type="protein sequence ID" value="AUR62044079-RA:cds"/>
    <property type="gene ID" value="AUR62044079"/>
</dbReference>
<evidence type="ECO:0000313" key="2">
    <source>
        <dbReference type="EnsemblPlants" id="AUR62044079-RA:cds"/>
    </source>
</evidence>
<feature type="compositionally biased region" description="Basic and acidic residues" evidence="1">
    <location>
        <begin position="1"/>
        <end position="15"/>
    </location>
</feature>
<protein>
    <submittedName>
        <fullName evidence="2">Uncharacterized protein</fullName>
    </submittedName>
</protein>
<sequence length="125" mass="14586">MKAMDESSFEKKDESLGEAQPSDSANSSNRKGKKRKSEEVFQNELLFIKEGLDNVTLVIVERGRAQVYSPQEVFEELSKMEIDSLTRRKAYRFLNAKQSRIRELFGCPPEERKDYLIEMMLDEEN</sequence>
<keyword evidence="3" id="KW-1185">Reference proteome</keyword>
<dbReference type="EnsemblPlants" id="AUR62044079-RA">
    <property type="protein sequence ID" value="AUR62044079-RA:cds"/>
    <property type="gene ID" value="AUR62044079"/>
</dbReference>
<reference evidence="2" key="2">
    <citation type="submission" date="2021-03" db="UniProtKB">
        <authorList>
            <consortium name="EnsemblPlants"/>
        </authorList>
    </citation>
    <scope>IDENTIFICATION</scope>
</reference>
<reference evidence="2" key="1">
    <citation type="journal article" date="2017" name="Nature">
        <title>The genome of Chenopodium quinoa.</title>
        <authorList>
            <person name="Jarvis D.E."/>
            <person name="Ho Y.S."/>
            <person name="Lightfoot D.J."/>
            <person name="Schmoeckel S.M."/>
            <person name="Li B."/>
            <person name="Borm T.J.A."/>
            <person name="Ohyanagi H."/>
            <person name="Mineta K."/>
            <person name="Michell C.T."/>
            <person name="Saber N."/>
            <person name="Kharbatia N.M."/>
            <person name="Rupper R.R."/>
            <person name="Sharp A.R."/>
            <person name="Dally N."/>
            <person name="Boughton B.A."/>
            <person name="Woo Y.H."/>
            <person name="Gao G."/>
            <person name="Schijlen E.G.W.M."/>
            <person name="Guo X."/>
            <person name="Momin A.A."/>
            <person name="Negrao S."/>
            <person name="Al-Babili S."/>
            <person name="Gehring C."/>
            <person name="Roessner U."/>
            <person name="Jung C."/>
            <person name="Murphy K."/>
            <person name="Arold S.T."/>
            <person name="Gojobori T."/>
            <person name="van der Linden C.G."/>
            <person name="van Loo E.N."/>
            <person name="Jellen E.N."/>
            <person name="Maughan P.J."/>
            <person name="Tester M."/>
        </authorList>
    </citation>
    <scope>NUCLEOTIDE SEQUENCE [LARGE SCALE GENOMIC DNA]</scope>
    <source>
        <strain evidence="2">cv. PI 614886</strain>
    </source>
</reference>
<proteinExistence type="predicted"/>
<name>A0A803ND88_CHEQI</name>
<organism evidence="2 3">
    <name type="scientific">Chenopodium quinoa</name>
    <name type="common">Quinoa</name>
    <dbReference type="NCBI Taxonomy" id="63459"/>
    <lineage>
        <taxon>Eukaryota</taxon>
        <taxon>Viridiplantae</taxon>
        <taxon>Streptophyta</taxon>
        <taxon>Embryophyta</taxon>
        <taxon>Tracheophyta</taxon>
        <taxon>Spermatophyta</taxon>
        <taxon>Magnoliopsida</taxon>
        <taxon>eudicotyledons</taxon>
        <taxon>Gunneridae</taxon>
        <taxon>Pentapetalae</taxon>
        <taxon>Caryophyllales</taxon>
        <taxon>Chenopodiaceae</taxon>
        <taxon>Chenopodioideae</taxon>
        <taxon>Atripliceae</taxon>
        <taxon>Chenopodium</taxon>
    </lineage>
</organism>
<accession>A0A803ND88</accession>
<feature type="region of interest" description="Disordered" evidence="1">
    <location>
        <begin position="1"/>
        <end position="38"/>
    </location>
</feature>
<evidence type="ECO:0000313" key="3">
    <source>
        <dbReference type="Proteomes" id="UP000596660"/>
    </source>
</evidence>
<dbReference type="Proteomes" id="UP000596660">
    <property type="component" value="Unplaced"/>
</dbReference>
<evidence type="ECO:0000256" key="1">
    <source>
        <dbReference type="SAM" id="MobiDB-lite"/>
    </source>
</evidence>